<dbReference type="InterPro" id="IPR014745">
    <property type="entry name" value="MHC_II_a/b_N"/>
</dbReference>
<dbReference type="InterPro" id="IPR050160">
    <property type="entry name" value="MHC/Immunoglobulin"/>
</dbReference>
<feature type="domain" description="MHC class II beta chain N-terminal" evidence="3">
    <location>
        <begin position="17"/>
        <end position="87"/>
    </location>
</feature>
<accession>A0A8C9MFI2</accession>
<reference evidence="4" key="1">
    <citation type="submission" date="2025-08" db="UniProtKB">
        <authorList>
            <consortium name="Ensembl"/>
        </authorList>
    </citation>
    <scope>IDENTIFICATION</scope>
</reference>
<evidence type="ECO:0000313" key="4">
    <source>
        <dbReference type="Ensembl" id="ENSSCAP00000002688.1"/>
    </source>
</evidence>
<dbReference type="SMART" id="SM00921">
    <property type="entry name" value="MHC_II_beta"/>
    <property type="match status" value="1"/>
</dbReference>
<dbReference type="GO" id="GO:0006955">
    <property type="term" value="P:immune response"/>
    <property type="evidence" value="ECO:0007669"/>
    <property type="project" value="InterPro"/>
</dbReference>
<proteinExistence type="predicted"/>
<dbReference type="Proteomes" id="UP000694409">
    <property type="component" value="Unassembled WGS sequence"/>
</dbReference>
<evidence type="ECO:0000313" key="5">
    <source>
        <dbReference type="Proteomes" id="UP000694409"/>
    </source>
</evidence>
<keyword evidence="5" id="KW-1185">Reference proteome</keyword>
<organism evidence="4 5">
    <name type="scientific">Serinus canaria</name>
    <name type="common">Island canary</name>
    <name type="synonym">Fringilla canaria</name>
    <dbReference type="NCBI Taxonomy" id="9135"/>
    <lineage>
        <taxon>Eukaryota</taxon>
        <taxon>Metazoa</taxon>
        <taxon>Chordata</taxon>
        <taxon>Craniata</taxon>
        <taxon>Vertebrata</taxon>
        <taxon>Euteleostomi</taxon>
        <taxon>Archelosauria</taxon>
        <taxon>Archosauria</taxon>
        <taxon>Dinosauria</taxon>
        <taxon>Saurischia</taxon>
        <taxon>Theropoda</taxon>
        <taxon>Coelurosauria</taxon>
        <taxon>Aves</taxon>
        <taxon>Neognathae</taxon>
        <taxon>Neoaves</taxon>
        <taxon>Telluraves</taxon>
        <taxon>Australaves</taxon>
        <taxon>Passeriformes</taxon>
        <taxon>Passeroidea</taxon>
        <taxon>Fringillidae</taxon>
        <taxon>Carduelinae</taxon>
        <taxon>Serinus</taxon>
    </lineage>
</organism>
<dbReference type="GO" id="GO:0042613">
    <property type="term" value="C:MHC class II protein complex"/>
    <property type="evidence" value="ECO:0007669"/>
    <property type="project" value="InterPro"/>
</dbReference>
<reference evidence="4" key="2">
    <citation type="submission" date="2025-09" db="UniProtKB">
        <authorList>
            <consortium name="Ensembl"/>
        </authorList>
    </citation>
    <scope>IDENTIFICATION</scope>
</reference>
<keyword evidence="1" id="KW-1015">Disulfide bond</keyword>
<evidence type="ECO:0000256" key="1">
    <source>
        <dbReference type="ARBA" id="ARBA00023157"/>
    </source>
</evidence>
<keyword evidence="2" id="KW-0325">Glycoprotein</keyword>
<dbReference type="GO" id="GO:0019882">
    <property type="term" value="P:antigen processing and presentation"/>
    <property type="evidence" value="ECO:0007669"/>
    <property type="project" value="InterPro"/>
</dbReference>
<evidence type="ECO:0000259" key="3">
    <source>
        <dbReference type="SMART" id="SM00921"/>
    </source>
</evidence>
<dbReference type="PANTHER" id="PTHR19944:SF99">
    <property type="entry name" value="HLA CLASS II HISTOCOMPATIBILITY ANTIGEN, DRB1 BETA CHAIN"/>
    <property type="match status" value="1"/>
</dbReference>
<dbReference type="Gene3D" id="3.10.320.10">
    <property type="entry name" value="Class II Histocompatibility Antigen, M Beta Chain, Chain B, domain 1"/>
    <property type="match status" value="1"/>
</dbReference>
<sequence length="93" mass="10656">GWLCAALTAVFQEMVKAECHFTNGTEKVRLVARYIYNRQTYAMFDSDVGHFVGFTHYGEKVARNWNNNPDIMEDQRTSVDSSFQSLQIAPSPF</sequence>
<dbReference type="InterPro" id="IPR011162">
    <property type="entry name" value="MHC_I/II-like_Ag-recog"/>
</dbReference>
<dbReference type="Pfam" id="PF00969">
    <property type="entry name" value="MHC_II_beta"/>
    <property type="match status" value="1"/>
</dbReference>
<dbReference type="SUPFAM" id="SSF54452">
    <property type="entry name" value="MHC antigen-recognition domain"/>
    <property type="match status" value="1"/>
</dbReference>
<dbReference type="OMA" id="IMEDQRT"/>
<evidence type="ECO:0000256" key="2">
    <source>
        <dbReference type="ARBA" id="ARBA00023180"/>
    </source>
</evidence>
<dbReference type="AlphaFoldDB" id="A0A8C9MFI2"/>
<name>A0A8C9MFI2_SERCA</name>
<dbReference type="Ensembl" id="ENSSCAT00000003179.1">
    <property type="protein sequence ID" value="ENSSCAP00000002688.1"/>
    <property type="gene ID" value="ENSSCAG00000002337.1"/>
</dbReference>
<protein>
    <recommendedName>
        <fullName evidence="3">MHC class II beta chain N-terminal domain-containing protein</fullName>
    </recommendedName>
</protein>
<dbReference type="InterPro" id="IPR000353">
    <property type="entry name" value="MHC_II_b_N"/>
</dbReference>
<dbReference type="PANTHER" id="PTHR19944">
    <property type="entry name" value="MHC CLASS II-RELATED"/>
    <property type="match status" value="1"/>
</dbReference>
<dbReference type="GeneTree" id="ENSGT00960000189152"/>